<gene>
    <name evidence="14" type="ORF">WJX74_008437</name>
</gene>
<evidence type="ECO:0000313" key="14">
    <source>
        <dbReference type="EMBL" id="KAK9818522.1"/>
    </source>
</evidence>
<dbReference type="FunFam" id="2.40.100.10:FF:000002">
    <property type="entry name" value="Peptidyl-prolyl cis-trans isomerase"/>
    <property type="match status" value="1"/>
</dbReference>
<comment type="similarity">
    <text evidence="4">Belongs to the SYF2 family.</text>
</comment>
<dbReference type="GO" id="GO:0005737">
    <property type="term" value="C:cytoplasm"/>
    <property type="evidence" value="ECO:0007669"/>
    <property type="project" value="TreeGrafter"/>
</dbReference>
<keyword evidence="7" id="KW-0747">Spliceosome</keyword>
<keyword evidence="8" id="KW-0697">Rotamase</keyword>
<evidence type="ECO:0000256" key="9">
    <source>
        <dbReference type="ARBA" id="ARBA00023187"/>
    </source>
</evidence>
<name>A0AAW1QAF7_9CHLO</name>
<dbReference type="PANTHER" id="PTHR11071">
    <property type="entry name" value="PEPTIDYL-PROLYL CIS-TRANS ISOMERASE"/>
    <property type="match status" value="1"/>
</dbReference>
<protein>
    <recommendedName>
        <fullName evidence="5">peptidylprolyl isomerase</fullName>
        <ecNumber evidence="5">5.2.1.8</ecNumber>
    </recommendedName>
</protein>
<evidence type="ECO:0000256" key="7">
    <source>
        <dbReference type="ARBA" id="ARBA00022728"/>
    </source>
</evidence>
<comment type="similarity">
    <text evidence="3">Belongs to the cyclophilin-type PPIase family.</text>
</comment>
<evidence type="ECO:0000256" key="2">
    <source>
        <dbReference type="ARBA" id="ARBA00004123"/>
    </source>
</evidence>
<keyword evidence="10" id="KW-0413">Isomerase</keyword>
<feature type="compositionally biased region" description="Basic and acidic residues" evidence="12">
    <location>
        <begin position="319"/>
        <end position="336"/>
    </location>
</feature>
<feature type="region of interest" description="Disordered" evidence="12">
    <location>
        <begin position="214"/>
        <end position="254"/>
    </location>
</feature>
<dbReference type="Pfam" id="PF00160">
    <property type="entry name" value="Pro_isomerase"/>
    <property type="match status" value="1"/>
</dbReference>
<dbReference type="Gene3D" id="2.40.100.10">
    <property type="entry name" value="Cyclophilin-like"/>
    <property type="match status" value="1"/>
</dbReference>
<keyword evidence="6" id="KW-0507">mRNA processing</keyword>
<evidence type="ECO:0000256" key="10">
    <source>
        <dbReference type="ARBA" id="ARBA00023235"/>
    </source>
</evidence>
<dbReference type="InterPro" id="IPR013260">
    <property type="entry name" value="mRNA_splic_SYF2"/>
</dbReference>
<comment type="subcellular location">
    <subcellularLocation>
        <location evidence="2">Nucleus</location>
    </subcellularLocation>
</comment>
<accession>A0AAW1QAF7</accession>
<dbReference type="InterPro" id="IPR020892">
    <property type="entry name" value="Cyclophilin-type_PPIase_CS"/>
</dbReference>
<dbReference type="Pfam" id="PF08231">
    <property type="entry name" value="SYF2"/>
    <property type="match status" value="1"/>
</dbReference>
<dbReference type="GO" id="GO:0003755">
    <property type="term" value="F:peptidyl-prolyl cis-trans isomerase activity"/>
    <property type="evidence" value="ECO:0007669"/>
    <property type="project" value="UniProtKB-KW"/>
</dbReference>
<dbReference type="GO" id="GO:0008380">
    <property type="term" value="P:RNA splicing"/>
    <property type="evidence" value="ECO:0007669"/>
    <property type="project" value="UniProtKB-KW"/>
</dbReference>
<keyword evidence="9" id="KW-0508">mRNA splicing</keyword>
<evidence type="ECO:0000256" key="8">
    <source>
        <dbReference type="ARBA" id="ARBA00023110"/>
    </source>
</evidence>
<proteinExistence type="inferred from homology"/>
<evidence type="ECO:0000313" key="15">
    <source>
        <dbReference type="Proteomes" id="UP001438707"/>
    </source>
</evidence>
<dbReference type="PROSITE" id="PS00170">
    <property type="entry name" value="CSA_PPIASE_1"/>
    <property type="match status" value="1"/>
</dbReference>
<dbReference type="PANTHER" id="PTHR11071:SF561">
    <property type="entry name" value="PEPTIDYL-PROLYL CIS-TRANS ISOMERASE D-RELATED"/>
    <property type="match status" value="1"/>
</dbReference>
<dbReference type="InterPro" id="IPR002130">
    <property type="entry name" value="Cyclophilin-type_PPIase_dom"/>
</dbReference>
<feature type="domain" description="PPIase cyclophilin-type" evidence="13">
    <location>
        <begin position="7"/>
        <end position="170"/>
    </location>
</feature>
<dbReference type="GO" id="GO:0006457">
    <property type="term" value="P:protein folding"/>
    <property type="evidence" value="ECO:0007669"/>
    <property type="project" value="InterPro"/>
</dbReference>
<organism evidence="14 15">
    <name type="scientific">Apatococcus lobatus</name>
    <dbReference type="NCBI Taxonomy" id="904363"/>
    <lineage>
        <taxon>Eukaryota</taxon>
        <taxon>Viridiplantae</taxon>
        <taxon>Chlorophyta</taxon>
        <taxon>core chlorophytes</taxon>
        <taxon>Trebouxiophyceae</taxon>
        <taxon>Chlorellales</taxon>
        <taxon>Chlorellaceae</taxon>
        <taxon>Apatococcus</taxon>
    </lineage>
</organism>
<evidence type="ECO:0000256" key="12">
    <source>
        <dbReference type="SAM" id="MobiDB-lite"/>
    </source>
</evidence>
<comment type="caution">
    <text evidence="14">The sequence shown here is derived from an EMBL/GenBank/DDBJ whole genome shotgun (WGS) entry which is preliminary data.</text>
</comment>
<dbReference type="SUPFAM" id="SSF50891">
    <property type="entry name" value="Cyclophilin-like"/>
    <property type="match status" value="1"/>
</dbReference>
<reference evidence="14 15" key="1">
    <citation type="journal article" date="2024" name="Nat. Commun.">
        <title>Phylogenomics reveals the evolutionary origins of lichenization in chlorophyte algae.</title>
        <authorList>
            <person name="Puginier C."/>
            <person name="Libourel C."/>
            <person name="Otte J."/>
            <person name="Skaloud P."/>
            <person name="Haon M."/>
            <person name="Grisel S."/>
            <person name="Petersen M."/>
            <person name="Berrin J.G."/>
            <person name="Delaux P.M."/>
            <person name="Dal Grande F."/>
            <person name="Keller J."/>
        </authorList>
    </citation>
    <scope>NUCLEOTIDE SEQUENCE [LARGE SCALE GENOMIC DNA]</scope>
    <source>
        <strain evidence="14 15">SAG 2145</strain>
    </source>
</reference>
<dbReference type="GO" id="GO:0006397">
    <property type="term" value="P:mRNA processing"/>
    <property type="evidence" value="ECO:0007669"/>
    <property type="project" value="UniProtKB-KW"/>
</dbReference>
<evidence type="ECO:0000256" key="4">
    <source>
        <dbReference type="ARBA" id="ARBA00010028"/>
    </source>
</evidence>
<dbReference type="EMBL" id="JALJOS010000061">
    <property type="protein sequence ID" value="KAK9818522.1"/>
    <property type="molecule type" value="Genomic_DNA"/>
</dbReference>
<keyword evidence="11" id="KW-0539">Nucleus</keyword>
<evidence type="ECO:0000256" key="5">
    <source>
        <dbReference type="ARBA" id="ARBA00013194"/>
    </source>
</evidence>
<sequence>MDNFRVFFDIEISREPIGRVMFELFADIVPKTAENFRCLCTGERGKGKTGKSLHYQSSVFHRIIPKFMCQGGDFTQGDGTGGESIYGETFEDENFRLRHDGPGLLSMANAGPGTNGSQFFICTEPCPWLDSKHVVFGRVIEGMAVVKKMEACGSSSGSVNQRVSIAECGELPSKRQIVQRMEAEKKELADLKKGVAFVDPDKESLQRLKALRGEVDQPLKSAPPMRTAQDELRQAAAASRGDSEAGGLPTATDSTLNATQAYPEALPETQAHQPEAHSPAHEVQGGDPTQGMSEKQKRMWNLQQKLQQSRKANQGAVIAEKKRDQRSEDGDRLSAKRKWYDEKQAKREADLKRLGLGPKDTHRLETAEQAEAAYAKKRKSGEDWEAEMFSKAAANVPYTRQDYESLREQDPDFYRGADSMEYGKTPNLPEKNVDKMVAELNDRQQKAADKSRRRKFREAKDVDFINDRNAHFNRKIDRAFSSYTNEIRANLERGTALPER</sequence>
<feature type="compositionally biased region" description="Polar residues" evidence="12">
    <location>
        <begin position="301"/>
        <end position="312"/>
    </location>
</feature>
<dbReference type="PRINTS" id="PR00153">
    <property type="entry name" value="CSAPPISMRASE"/>
</dbReference>
<dbReference type="AlphaFoldDB" id="A0AAW1QAF7"/>
<dbReference type="CDD" id="cd01926">
    <property type="entry name" value="cyclophilin_ABH_like"/>
    <property type="match status" value="1"/>
</dbReference>
<evidence type="ECO:0000256" key="11">
    <source>
        <dbReference type="ARBA" id="ARBA00023242"/>
    </source>
</evidence>
<evidence type="ECO:0000256" key="3">
    <source>
        <dbReference type="ARBA" id="ARBA00007365"/>
    </source>
</evidence>
<evidence type="ECO:0000259" key="13">
    <source>
        <dbReference type="PROSITE" id="PS50072"/>
    </source>
</evidence>
<evidence type="ECO:0000256" key="1">
    <source>
        <dbReference type="ARBA" id="ARBA00000971"/>
    </source>
</evidence>
<dbReference type="Proteomes" id="UP001438707">
    <property type="component" value="Unassembled WGS sequence"/>
</dbReference>
<comment type="catalytic activity">
    <reaction evidence="1">
        <text>[protein]-peptidylproline (omega=180) = [protein]-peptidylproline (omega=0)</text>
        <dbReference type="Rhea" id="RHEA:16237"/>
        <dbReference type="Rhea" id="RHEA-COMP:10747"/>
        <dbReference type="Rhea" id="RHEA-COMP:10748"/>
        <dbReference type="ChEBI" id="CHEBI:83833"/>
        <dbReference type="ChEBI" id="CHEBI:83834"/>
        <dbReference type="EC" id="5.2.1.8"/>
    </reaction>
</comment>
<keyword evidence="15" id="KW-1185">Reference proteome</keyword>
<dbReference type="EC" id="5.2.1.8" evidence="5"/>
<dbReference type="InterPro" id="IPR029000">
    <property type="entry name" value="Cyclophilin-like_dom_sf"/>
</dbReference>
<dbReference type="PROSITE" id="PS50072">
    <property type="entry name" value="CSA_PPIASE_2"/>
    <property type="match status" value="1"/>
</dbReference>
<dbReference type="GO" id="GO:0005681">
    <property type="term" value="C:spliceosomal complex"/>
    <property type="evidence" value="ECO:0007669"/>
    <property type="project" value="UniProtKB-KW"/>
</dbReference>
<evidence type="ECO:0000256" key="6">
    <source>
        <dbReference type="ARBA" id="ARBA00022664"/>
    </source>
</evidence>
<feature type="region of interest" description="Disordered" evidence="12">
    <location>
        <begin position="267"/>
        <end position="336"/>
    </location>
</feature>
<dbReference type="GO" id="GO:0016018">
    <property type="term" value="F:cyclosporin A binding"/>
    <property type="evidence" value="ECO:0007669"/>
    <property type="project" value="TreeGrafter"/>
</dbReference>